<dbReference type="RefSeq" id="WP_356959379.1">
    <property type="nucleotide sequence ID" value="NZ_JBEYBD010000028.1"/>
</dbReference>
<dbReference type="Proteomes" id="UP001550628">
    <property type="component" value="Unassembled WGS sequence"/>
</dbReference>
<dbReference type="Pfam" id="PF00676">
    <property type="entry name" value="E1_dh"/>
    <property type="match status" value="1"/>
</dbReference>
<evidence type="ECO:0000256" key="3">
    <source>
        <dbReference type="ARBA" id="ARBA00023052"/>
    </source>
</evidence>
<dbReference type="PANTHER" id="PTHR11516">
    <property type="entry name" value="PYRUVATE DEHYDROGENASE E1 COMPONENT, ALPHA SUBUNIT BACTERIAL AND ORGANELLAR"/>
    <property type="match status" value="1"/>
</dbReference>
<evidence type="ECO:0000256" key="1">
    <source>
        <dbReference type="ARBA" id="ARBA00001964"/>
    </source>
</evidence>
<protein>
    <submittedName>
        <fullName evidence="5">Thiamine pyrophosphate-dependent dehydrogenase E1 component subunit alpha</fullName>
    </submittedName>
</protein>
<feature type="domain" description="Dehydrogenase E1 component" evidence="4">
    <location>
        <begin position="24"/>
        <end position="318"/>
    </location>
</feature>
<accession>A0ABV2WYQ8</accession>
<keyword evidence="2" id="KW-0560">Oxidoreductase</keyword>
<comment type="caution">
    <text evidence="5">The sequence shown here is derived from an EMBL/GenBank/DDBJ whole genome shotgun (WGS) entry which is preliminary data.</text>
</comment>
<dbReference type="EMBL" id="JBEYBF010000031">
    <property type="protein sequence ID" value="MEU1956015.1"/>
    <property type="molecule type" value="Genomic_DNA"/>
</dbReference>
<organism evidence="5 6">
    <name type="scientific">Nocardia rhamnosiphila</name>
    <dbReference type="NCBI Taxonomy" id="426716"/>
    <lineage>
        <taxon>Bacteria</taxon>
        <taxon>Bacillati</taxon>
        <taxon>Actinomycetota</taxon>
        <taxon>Actinomycetes</taxon>
        <taxon>Mycobacteriales</taxon>
        <taxon>Nocardiaceae</taxon>
        <taxon>Nocardia</taxon>
    </lineage>
</organism>
<dbReference type="InterPro" id="IPR050642">
    <property type="entry name" value="PDH_E1_Alpha_Subunit"/>
</dbReference>
<dbReference type="InterPro" id="IPR001017">
    <property type="entry name" value="DH_E1"/>
</dbReference>
<dbReference type="Gene3D" id="3.40.50.970">
    <property type="match status" value="1"/>
</dbReference>
<evidence type="ECO:0000256" key="2">
    <source>
        <dbReference type="ARBA" id="ARBA00023002"/>
    </source>
</evidence>
<sequence>MTDTLARPPSAPLDADRMAEMYSLMLRTTLADQRSAAEARAGRLMAAFYPVRGMEAVCAALGATMRHEDKMISTYRNLGDAMAKRMPLRSIIAELYGKAEGCSRGRGGPMHLQDQKVNFTATTGIVGSGMQIAAGLAMAEQMSGSGNAVVVTFGDGATSIGAYHEGMNFAALWKLPVVVVCQNNQWGEHTPIAQYTANPQLAERALSYGMPAERVDGFDPIACVEALDRALRRARADEGPTFLEFMHYRLTGHTGTADFSYVPRDELAAAMERDPAPTFRRWLLDNDQLSEEALARVEAEAEAEIEDAFSYATNGTDPHQDDIYDGVFADTTFARSVTGE</sequence>
<comment type="cofactor">
    <cofactor evidence="1">
        <name>thiamine diphosphate</name>
        <dbReference type="ChEBI" id="CHEBI:58937"/>
    </cofactor>
</comment>
<evidence type="ECO:0000259" key="4">
    <source>
        <dbReference type="Pfam" id="PF00676"/>
    </source>
</evidence>
<dbReference type="CDD" id="cd02000">
    <property type="entry name" value="TPP_E1_PDC_ADC_BCADC"/>
    <property type="match status" value="1"/>
</dbReference>
<evidence type="ECO:0000313" key="6">
    <source>
        <dbReference type="Proteomes" id="UP001550628"/>
    </source>
</evidence>
<dbReference type="PANTHER" id="PTHR11516:SF41">
    <property type="entry name" value="3-METHYL-2-OXOBUTANOATE DEHYDROGENASE SUBUNIT ALPHA"/>
    <property type="match status" value="1"/>
</dbReference>
<keyword evidence="6" id="KW-1185">Reference proteome</keyword>
<dbReference type="SUPFAM" id="SSF52518">
    <property type="entry name" value="Thiamin diphosphate-binding fold (THDP-binding)"/>
    <property type="match status" value="1"/>
</dbReference>
<proteinExistence type="predicted"/>
<gene>
    <name evidence="5" type="ORF">ABZ510_29700</name>
</gene>
<keyword evidence="3" id="KW-0786">Thiamine pyrophosphate</keyword>
<reference evidence="5 6" key="1">
    <citation type="submission" date="2024-06" db="EMBL/GenBank/DDBJ databases">
        <title>The Natural Products Discovery Center: Release of the First 8490 Sequenced Strains for Exploring Actinobacteria Biosynthetic Diversity.</title>
        <authorList>
            <person name="Kalkreuter E."/>
            <person name="Kautsar S.A."/>
            <person name="Yang D."/>
            <person name="Bader C.D."/>
            <person name="Teijaro C.N."/>
            <person name="Fluegel L."/>
            <person name="Davis C.M."/>
            <person name="Simpson J.R."/>
            <person name="Lauterbach L."/>
            <person name="Steele A.D."/>
            <person name="Gui C."/>
            <person name="Meng S."/>
            <person name="Li G."/>
            <person name="Viehrig K."/>
            <person name="Ye F."/>
            <person name="Su P."/>
            <person name="Kiefer A.F."/>
            <person name="Nichols A."/>
            <person name="Cepeda A.J."/>
            <person name="Yan W."/>
            <person name="Fan B."/>
            <person name="Jiang Y."/>
            <person name="Adhikari A."/>
            <person name="Zheng C.-J."/>
            <person name="Schuster L."/>
            <person name="Cowan T.M."/>
            <person name="Smanski M.J."/>
            <person name="Chevrette M.G."/>
            <person name="De Carvalho L.P.S."/>
            <person name="Shen B."/>
        </authorList>
    </citation>
    <scope>NUCLEOTIDE SEQUENCE [LARGE SCALE GENOMIC DNA]</scope>
    <source>
        <strain evidence="5 6">NPDC019708</strain>
    </source>
</reference>
<name>A0ABV2WYQ8_9NOCA</name>
<dbReference type="InterPro" id="IPR029061">
    <property type="entry name" value="THDP-binding"/>
</dbReference>
<evidence type="ECO:0000313" key="5">
    <source>
        <dbReference type="EMBL" id="MEU1956015.1"/>
    </source>
</evidence>